<protein>
    <submittedName>
        <fullName evidence="1">Uncharacterized protein</fullName>
    </submittedName>
</protein>
<dbReference type="EMBL" id="BPLF01000001">
    <property type="protein sequence ID" value="GIX61513.1"/>
    <property type="molecule type" value="Genomic_DNA"/>
</dbReference>
<evidence type="ECO:0000313" key="2">
    <source>
        <dbReference type="Proteomes" id="UP001497744"/>
    </source>
</evidence>
<dbReference type="RefSeq" id="XP_067713584.1">
    <property type="nucleotide sequence ID" value="XM_067857483.1"/>
</dbReference>
<sequence length="133" mass="14820">MHVTQTDVAHRGHDALLARALVQLRHRLLSVRVVLHELRQLVHGKAVALRGLGLPVPDCVLRLPFFRAEVALDCVPEGLRILLREAQLLRGGEIAQQLGPLLPEPKGPFVERQRAIHVDRASDAVELLIAKRE</sequence>
<dbReference type="Proteomes" id="UP001497744">
    <property type="component" value="Unassembled WGS sequence"/>
</dbReference>
<proteinExistence type="predicted"/>
<accession>A0AAV4LMX4</accession>
<dbReference type="AlphaFoldDB" id="A0AAV4LMX4"/>
<comment type="caution">
    <text evidence="1">The sequence shown here is derived from an EMBL/GenBank/DDBJ whole genome shotgun (WGS) entry which is preliminary data.</text>
</comment>
<organism evidence="1 2">
    <name type="scientific">Babesia caballi</name>
    <dbReference type="NCBI Taxonomy" id="5871"/>
    <lineage>
        <taxon>Eukaryota</taxon>
        <taxon>Sar</taxon>
        <taxon>Alveolata</taxon>
        <taxon>Apicomplexa</taxon>
        <taxon>Aconoidasida</taxon>
        <taxon>Piroplasmida</taxon>
        <taxon>Babesiidae</taxon>
        <taxon>Babesia</taxon>
    </lineage>
</organism>
<dbReference type="GeneID" id="94192996"/>
<keyword evidence="2" id="KW-1185">Reference proteome</keyword>
<reference evidence="1 2" key="1">
    <citation type="submission" date="2021-06" db="EMBL/GenBank/DDBJ databases">
        <title>Genome sequence of Babesia caballi.</title>
        <authorList>
            <person name="Yamagishi J."/>
            <person name="Kidaka T."/>
            <person name="Ochi A."/>
        </authorList>
    </citation>
    <scope>NUCLEOTIDE SEQUENCE [LARGE SCALE GENOMIC DNA]</scope>
    <source>
        <strain evidence="1">USDA-D6B2</strain>
    </source>
</reference>
<name>A0AAV4LMX4_BABCB</name>
<evidence type="ECO:0000313" key="1">
    <source>
        <dbReference type="EMBL" id="GIX61513.1"/>
    </source>
</evidence>
<gene>
    <name evidence="1" type="ORF">BcabD6B2_09480</name>
</gene>